<dbReference type="Proteomes" id="UP000297737">
    <property type="component" value="Unassembled WGS sequence"/>
</dbReference>
<dbReference type="EMBL" id="SIHO01000001">
    <property type="protein sequence ID" value="TFU06253.1"/>
    <property type="molecule type" value="Genomic_DNA"/>
</dbReference>
<keyword evidence="3" id="KW-1185">Reference proteome</keyword>
<reference evidence="2 3" key="1">
    <citation type="submission" date="2019-02" db="EMBL/GenBank/DDBJ databases">
        <title>Polymorphobacter sp. isolated from the lake at the Tibet of China.</title>
        <authorList>
            <person name="Li A."/>
        </authorList>
    </citation>
    <scope>NUCLEOTIDE SEQUENCE [LARGE SCALE GENOMIC DNA]</scope>
    <source>
        <strain evidence="2 3">DJ1R-1</strain>
    </source>
</reference>
<feature type="signal peptide" evidence="1">
    <location>
        <begin position="1"/>
        <end position="26"/>
    </location>
</feature>
<feature type="chain" id="PRO_5021354905" evidence="1">
    <location>
        <begin position="27"/>
        <end position="302"/>
    </location>
</feature>
<evidence type="ECO:0000313" key="2">
    <source>
        <dbReference type="EMBL" id="TFU06253.1"/>
    </source>
</evidence>
<dbReference type="AlphaFoldDB" id="A0A4Y9ESV3"/>
<proteinExistence type="predicted"/>
<keyword evidence="1" id="KW-0732">Signal</keyword>
<dbReference type="Pfam" id="PF04338">
    <property type="entry name" value="DUF481"/>
    <property type="match status" value="1"/>
</dbReference>
<name>A0A4Y9ESV3_9SPHN</name>
<sequence>MGIFPMRILFAVPALALAVPFAAAHAEPVPASVAAMIDAAAADPASLKTVAEIAKKTNPGSAAEIDAQVAALNKKAEEARVAKLESQSFTEGWSGEGTIGAFTSSGNTSSTGVAIGAKLTKQSLKWENTLAGAVNYQKDNGVTSQERYFIGNDLHYKFSPRFYALAIVSWERDTFAGFTSRFSESLGLGYKLIDTPKVVLGLEGGPALRQTSYVIGGNSSDFSGRVAGNFIWNIGPTTAFTETASYFFGGETNTFTSDTALTTKLYGSLSARISFFLQNESNPQPGLEATDTTTRFTLVYGF</sequence>
<comment type="caution">
    <text evidence="2">The sequence shown here is derived from an EMBL/GenBank/DDBJ whole genome shotgun (WGS) entry which is preliminary data.</text>
</comment>
<dbReference type="OrthoDB" id="7341471at2"/>
<accession>A0A4Y9ESV3</accession>
<evidence type="ECO:0000256" key="1">
    <source>
        <dbReference type="SAM" id="SignalP"/>
    </source>
</evidence>
<organism evidence="2 3">
    <name type="scientific">Glacieibacterium arshaanense</name>
    <dbReference type="NCBI Taxonomy" id="2511025"/>
    <lineage>
        <taxon>Bacteria</taxon>
        <taxon>Pseudomonadati</taxon>
        <taxon>Pseudomonadota</taxon>
        <taxon>Alphaproteobacteria</taxon>
        <taxon>Sphingomonadales</taxon>
        <taxon>Sphingosinicellaceae</taxon>
        <taxon>Glacieibacterium</taxon>
    </lineage>
</organism>
<evidence type="ECO:0000313" key="3">
    <source>
        <dbReference type="Proteomes" id="UP000297737"/>
    </source>
</evidence>
<dbReference type="InterPro" id="IPR007433">
    <property type="entry name" value="DUF481"/>
</dbReference>
<gene>
    <name evidence="2" type="ORF">EUV02_04415</name>
</gene>
<protein>
    <submittedName>
        <fullName evidence="2">DUF481 domain-containing protein</fullName>
    </submittedName>
</protein>